<dbReference type="RefSeq" id="WP_338139755.1">
    <property type="nucleotide sequence ID" value="NZ_JAILSO010000219.1"/>
</dbReference>
<reference evidence="2" key="1">
    <citation type="submission" date="2021-08" db="EMBL/GenBank/DDBJ databases">
        <authorList>
            <person name="Papudeshi B."/>
            <person name="Bashey-Visser F."/>
        </authorList>
    </citation>
    <scope>NUCLEOTIDE SEQUENCE</scope>
    <source>
        <strain evidence="2">MC_266_E_2016</strain>
    </source>
</reference>
<reference evidence="2" key="2">
    <citation type="journal article" date="2022" name="J. Evol. Biol.">
        <title>Pre- and post-association barriers to host switching in sympatric mutualists.</title>
        <authorList>
            <person name="Dinges Z.M."/>
            <person name="Phillips R.K."/>
            <person name="Lively C.M."/>
            <person name="Bashey F."/>
        </authorList>
    </citation>
    <scope>NUCLEOTIDE SEQUENCE</scope>
    <source>
        <strain evidence="2">MC_266_E_2016</strain>
    </source>
</reference>
<accession>A0AAJ1JDY0</accession>
<protein>
    <submittedName>
        <fullName evidence="2">DUF5625 family protein</fullName>
    </submittedName>
</protein>
<dbReference type="Proteomes" id="UP001222434">
    <property type="component" value="Unassembled WGS sequence"/>
</dbReference>
<dbReference type="EMBL" id="JAILSO010000219">
    <property type="protein sequence ID" value="MDE1480721.1"/>
    <property type="molecule type" value="Genomic_DNA"/>
</dbReference>
<organism evidence="2 3">
    <name type="scientific">Xenorhabdus bovienii</name>
    <name type="common">Xenorhabdus nematophila subsp. bovienii</name>
    <dbReference type="NCBI Taxonomy" id="40576"/>
    <lineage>
        <taxon>Bacteria</taxon>
        <taxon>Pseudomonadati</taxon>
        <taxon>Pseudomonadota</taxon>
        <taxon>Gammaproteobacteria</taxon>
        <taxon>Enterobacterales</taxon>
        <taxon>Morganellaceae</taxon>
        <taxon>Xenorhabdus</taxon>
    </lineage>
</organism>
<dbReference type="AlphaFoldDB" id="A0AAJ1JDY0"/>
<dbReference type="Pfam" id="PF18539">
    <property type="entry name" value="DUF5625"/>
    <property type="match status" value="1"/>
</dbReference>
<dbReference type="InterPro" id="IPR041008">
    <property type="entry name" value="DUF5625"/>
</dbReference>
<comment type="caution">
    <text evidence="2">The sequence shown here is derived from an EMBL/GenBank/DDBJ whole genome shotgun (WGS) entry which is preliminary data.</text>
</comment>
<name>A0AAJ1JDY0_XENBV</name>
<evidence type="ECO:0000259" key="1">
    <source>
        <dbReference type="Pfam" id="PF18539"/>
    </source>
</evidence>
<evidence type="ECO:0000313" key="3">
    <source>
        <dbReference type="Proteomes" id="UP001222434"/>
    </source>
</evidence>
<evidence type="ECO:0000313" key="2">
    <source>
        <dbReference type="EMBL" id="MDE1480721.1"/>
    </source>
</evidence>
<feature type="domain" description="DUF5625" evidence="1">
    <location>
        <begin position="6"/>
        <end position="52"/>
    </location>
</feature>
<proteinExistence type="predicted"/>
<sequence>MQSFYFDERKINTTVRDIKTLEFPPGRYSAVITILDDVPAFNDIESFVQFTYFNPKI</sequence>
<gene>
    <name evidence="2" type="ORF">KKJ01_21720</name>
</gene>